<proteinExistence type="predicted"/>
<dbReference type="InterPro" id="IPR001054">
    <property type="entry name" value="A/G_cyclase"/>
</dbReference>
<protein>
    <recommendedName>
        <fullName evidence="4">adenylate cyclase</fullName>
        <ecNumber evidence="4">4.6.1.1</ecNumber>
    </recommendedName>
</protein>
<feature type="compositionally biased region" description="Polar residues" evidence="13">
    <location>
        <begin position="32"/>
        <end position="46"/>
    </location>
</feature>
<evidence type="ECO:0000256" key="8">
    <source>
        <dbReference type="ARBA" id="ARBA00022840"/>
    </source>
</evidence>
<evidence type="ECO:0000256" key="13">
    <source>
        <dbReference type="SAM" id="MobiDB-lite"/>
    </source>
</evidence>
<accession>A0A914HM84</accession>
<evidence type="ECO:0000256" key="7">
    <source>
        <dbReference type="ARBA" id="ARBA00022741"/>
    </source>
</evidence>
<dbReference type="Pfam" id="PF00211">
    <property type="entry name" value="Guanylate_cyc"/>
    <property type="match status" value="2"/>
</dbReference>
<comment type="subcellular location">
    <subcellularLocation>
        <location evidence="3">Membrane</location>
        <topology evidence="3">Multi-pass membrane protein</topology>
    </subcellularLocation>
</comment>
<comment type="catalytic activity">
    <reaction evidence="2">
        <text>ATP = 3',5'-cyclic AMP + diphosphate</text>
        <dbReference type="Rhea" id="RHEA:15389"/>
        <dbReference type="ChEBI" id="CHEBI:30616"/>
        <dbReference type="ChEBI" id="CHEBI:33019"/>
        <dbReference type="ChEBI" id="CHEBI:58165"/>
        <dbReference type="EC" id="4.6.1.1"/>
    </reaction>
</comment>
<keyword evidence="15" id="KW-1185">Reference proteome</keyword>
<dbReference type="InterPro" id="IPR029787">
    <property type="entry name" value="Nucleotide_cyclase"/>
</dbReference>
<evidence type="ECO:0000313" key="15">
    <source>
        <dbReference type="Proteomes" id="UP000887572"/>
    </source>
</evidence>
<organism evidence="15 16">
    <name type="scientific">Globodera rostochiensis</name>
    <name type="common">Golden nematode worm</name>
    <name type="synonym">Heterodera rostochiensis</name>
    <dbReference type="NCBI Taxonomy" id="31243"/>
    <lineage>
        <taxon>Eukaryota</taxon>
        <taxon>Metazoa</taxon>
        <taxon>Ecdysozoa</taxon>
        <taxon>Nematoda</taxon>
        <taxon>Chromadorea</taxon>
        <taxon>Rhabditida</taxon>
        <taxon>Tylenchina</taxon>
        <taxon>Tylenchomorpha</taxon>
        <taxon>Tylenchoidea</taxon>
        <taxon>Heteroderidae</taxon>
        <taxon>Heteroderinae</taxon>
        <taxon>Globodera</taxon>
    </lineage>
</organism>
<dbReference type="PROSITE" id="PS50125">
    <property type="entry name" value="GUANYLATE_CYCLASE_2"/>
    <property type="match status" value="1"/>
</dbReference>
<evidence type="ECO:0000256" key="5">
    <source>
        <dbReference type="ARBA" id="ARBA00022692"/>
    </source>
</evidence>
<evidence type="ECO:0000256" key="1">
    <source>
        <dbReference type="ARBA" id="ARBA00001436"/>
    </source>
</evidence>
<dbReference type="Gene3D" id="3.30.70.1230">
    <property type="entry name" value="Nucleotide cyclase"/>
    <property type="match status" value="2"/>
</dbReference>
<keyword evidence="8" id="KW-0067">ATP-binding</keyword>
<keyword evidence="5" id="KW-0812">Transmembrane</keyword>
<evidence type="ECO:0000256" key="4">
    <source>
        <dbReference type="ARBA" id="ARBA00012201"/>
    </source>
</evidence>
<evidence type="ECO:0000313" key="16">
    <source>
        <dbReference type="WBParaSite" id="Gr19_v10_g1858.t1"/>
    </source>
</evidence>
<keyword evidence="10" id="KW-1133">Transmembrane helix</keyword>
<dbReference type="EC" id="4.6.1.1" evidence="4"/>
<feature type="domain" description="Guanylate cyclase" evidence="14">
    <location>
        <begin position="165"/>
        <end position="240"/>
    </location>
</feature>
<dbReference type="GO" id="GO:0035556">
    <property type="term" value="P:intracellular signal transduction"/>
    <property type="evidence" value="ECO:0007669"/>
    <property type="project" value="InterPro"/>
</dbReference>
<dbReference type="GO" id="GO:0004016">
    <property type="term" value="F:adenylate cyclase activity"/>
    <property type="evidence" value="ECO:0007669"/>
    <property type="project" value="UniProtKB-EC"/>
</dbReference>
<dbReference type="Proteomes" id="UP000887572">
    <property type="component" value="Unplaced"/>
</dbReference>
<evidence type="ECO:0000256" key="10">
    <source>
        <dbReference type="ARBA" id="ARBA00022989"/>
    </source>
</evidence>
<dbReference type="GO" id="GO:0005524">
    <property type="term" value="F:ATP binding"/>
    <property type="evidence" value="ECO:0007669"/>
    <property type="project" value="UniProtKB-KW"/>
</dbReference>
<dbReference type="WBParaSite" id="Gr19_v10_g1858.t1">
    <property type="protein sequence ID" value="Gr19_v10_g1858.t1"/>
    <property type="gene ID" value="Gr19_v10_g1858"/>
</dbReference>
<evidence type="ECO:0000259" key="14">
    <source>
        <dbReference type="PROSITE" id="PS50125"/>
    </source>
</evidence>
<dbReference type="GO" id="GO:0005886">
    <property type="term" value="C:plasma membrane"/>
    <property type="evidence" value="ECO:0007669"/>
    <property type="project" value="TreeGrafter"/>
</dbReference>
<keyword evidence="12" id="KW-0456">Lyase</keyword>
<name>A0A914HM84_GLORO</name>
<dbReference type="PANTHER" id="PTHR45627">
    <property type="entry name" value="ADENYLATE CYCLASE TYPE 1"/>
    <property type="match status" value="1"/>
</dbReference>
<sequence length="257" mass="27490">MSFLDDESNRASGFIRSGRIMSSRRGGASASTQTNLGDGDSRQCSGLTPELQRPPLGPLAVQAAICGVLGGLKKWPFDIMSNDVTLANHTESSGVPGRIHITDATLGALNGAYRVEVGNGSERSKHLVEQGIKQTWLVVSEEGKKHFRKKAPPALSNELQLTGNDCMRIKILGDCYNCVSARPDHTICAVAMGLDMIHTIKLVRELYGVNVNMRVGIHSGKAHCGALGGLKNWPFDIMSNETLANRTESSGVPGSAH</sequence>
<dbReference type="GO" id="GO:0046872">
    <property type="term" value="F:metal ion binding"/>
    <property type="evidence" value="ECO:0007669"/>
    <property type="project" value="UniProtKB-KW"/>
</dbReference>
<evidence type="ECO:0000256" key="2">
    <source>
        <dbReference type="ARBA" id="ARBA00001593"/>
    </source>
</evidence>
<keyword evidence="6" id="KW-0479">Metal-binding</keyword>
<evidence type="ECO:0000256" key="9">
    <source>
        <dbReference type="ARBA" id="ARBA00022842"/>
    </source>
</evidence>
<keyword evidence="11" id="KW-0472">Membrane</keyword>
<evidence type="ECO:0000256" key="6">
    <source>
        <dbReference type="ARBA" id="ARBA00022723"/>
    </source>
</evidence>
<evidence type="ECO:0000256" key="12">
    <source>
        <dbReference type="ARBA" id="ARBA00023239"/>
    </source>
</evidence>
<dbReference type="SUPFAM" id="SSF55073">
    <property type="entry name" value="Nucleotide cyclase"/>
    <property type="match status" value="2"/>
</dbReference>
<evidence type="ECO:0000256" key="3">
    <source>
        <dbReference type="ARBA" id="ARBA00004141"/>
    </source>
</evidence>
<reference evidence="16" key="1">
    <citation type="submission" date="2022-11" db="UniProtKB">
        <authorList>
            <consortium name="WormBaseParasite"/>
        </authorList>
    </citation>
    <scope>IDENTIFICATION</scope>
</reference>
<dbReference type="PANTHER" id="PTHR45627:SF16">
    <property type="entry name" value="ADENYLATE CYCLASE"/>
    <property type="match status" value="1"/>
</dbReference>
<feature type="compositionally biased region" description="Low complexity" evidence="13">
    <location>
        <begin position="22"/>
        <end position="31"/>
    </location>
</feature>
<dbReference type="GO" id="GO:0004383">
    <property type="term" value="F:guanylate cyclase activity"/>
    <property type="evidence" value="ECO:0007669"/>
    <property type="project" value="UniProtKB-EC"/>
</dbReference>
<keyword evidence="9" id="KW-0460">Magnesium</keyword>
<dbReference type="GO" id="GO:0007189">
    <property type="term" value="P:adenylate cyclase-activating G protein-coupled receptor signaling pathway"/>
    <property type="evidence" value="ECO:0007669"/>
    <property type="project" value="TreeGrafter"/>
</dbReference>
<comment type="catalytic activity">
    <reaction evidence="1">
        <text>GTP = 3',5'-cyclic GMP + diphosphate</text>
        <dbReference type="Rhea" id="RHEA:13665"/>
        <dbReference type="ChEBI" id="CHEBI:33019"/>
        <dbReference type="ChEBI" id="CHEBI:37565"/>
        <dbReference type="ChEBI" id="CHEBI:57746"/>
        <dbReference type="EC" id="4.6.1.2"/>
    </reaction>
</comment>
<dbReference type="AlphaFoldDB" id="A0A914HM84"/>
<feature type="region of interest" description="Disordered" evidence="13">
    <location>
        <begin position="22"/>
        <end position="53"/>
    </location>
</feature>
<evidence type="ECO:0000256" key="11">
    <source>
        <dbReference type="ARBA" id="ARBA00023136"/>
    </source>
</evidence>
<keyword evidence="7" id="KW-0547">Nucleotide-binding</keyword>